<dbReference type="EMBL" id="VEVO01000011">
    <property type="protein sequence ID" value="KAF0034866.1"/>
    <property type="molecule type" value="Genomic_DNA"/>
</dbReference>
<evidence type="ECO:0000256" key="2">
    <source>
        <dbReference type="ARBA" id="ARBA00006476"/>
    </source>
</evidence>
<keyword evidence="3 7" id="KW-0812">Transmembrane</keyword>
<dbReference type="GO" id="GO:0030672">
    <property type="term" value="C:synaptic vesicle membrane"/>
    <property type="evidence" value="ECO:0007669"/>
    <property type="project" value="TreeGrafter"/>
</dbReference>
<feature type="domain" description="MARVEL" evidence="10">
    <location>
        <begin position="7"/>
        <end position="214"/>
    </location>
</feature>
<evidence type="ECO:0000256" key="6">
    <source>
        <dbReference type="ARBA" id="ARBA00023180"/>
    </source>
</evidence>
<comment type="similarity">
    <text evidence="2">Belongs to the synaptophysin/synaptobrevin family.</text>
</comment>
<evidence type="ECO:0000256" key="1">
    <source>
        <dbReference type="ARBA" id="ARBA00004141"/>
    </source>
</evidence>
<evidence type="ECO:0000313" key="11">
    <source>
        <dbReference type="EMBL" id="KAF0034866.1"/>
    </source>
</evidence>
<feature type="compositionally biased region" description="Basic and acidic residues" evidence="8">
    <location>
        <begin position="231"/>
        <end position="249"/>
    </location>
</feature>
<feature type="transmembrane region" description="Helical" evidence="9">
    <location>
        <begin position="127"/>
        <end position="150"/>
    </location>
</feature>
<gene>
    <name evidence="11" type="ORF">F2P81_012624</name>
</gene>
<dbReference type="PROSITE" id="PS51225">
    <property type="entry name" value="MARVEL"/>
    <property type="match status" value="1"/>
</dbReference>
<keyword evidence="6" id="KW-0325">Glycoprotein</keyword>
<dbReference type="PRINTS" id="PR00220">
    <property type="entry name" value="SYNAPTOPHYSN"/>
</dbReference>
<evidence type="ECO:0000256" key="3">
    <source>
        <dbReference type="ARBA" id="ARBA00022692"/>
    </source>
</evidence>
<feature type="transmembrane region" description="Helical" evidence="9">
    <location>
        <begin position="190"/>
        <end position="210"/>
    </location>
</feature>
<feature type="transmembrane region" description="Helical" evidence="9">
    <location>
        <begin position="90"/>
        <end position="115"/>
    </location>
</feature>
<evidence type="ECO:0000256" key="8">
    <source>
        <dbReference type="SAM" id="MobiDB-lite"/>
    </source>
</evidence>
<reference evidence="11 12" key="1">
    <citation type="submission" date="2019-06" db="EMBL/GenBank/DDBJ databases">
        <title>Draft genomes of female and male turbot (Scophthalmus maximus).</title>
        <authorList>
            <person name="Xu H."/>
            <person name="Xu X.-W."/>
            <person name="Shao C."/>
            <person name="Chen S."/>
        </authorList>
    </citation>
    <scope>NUCLEOTIDE SEQUENCE [LARGE SCALE GENOMIC DNA]</scope>
    <source>
        <strain evidence="11">Ysfricsl-2016a</strain>
        <tissue evidence="11">Blood</tissue>
    </source>
</reference>
<evidence type="ECO:0000256" key="9">
    <source>
        <dbReference type="SAM" id="Phobius"/>
    </source>
</evidence>
<comment type="caution">
    <text evidence="11">The sequence shown here is derived from an EMBL/GenBank/DDBJ whole genome shotgun (WGS) entry which is preliminary data.</text>
</comment>
<evidence type="ECO:0000256" key="7">
    <source>
        <dbReference type="PROSITE-ProRule" id="PRU00581"/>
    </source>
</evidence>
<feature type="region of interest" description="Disordered" evidence="8">
    <location>
        <begin position="221"/>
        <end position="269"/>
    </location>
</feature>
<evidence type="ECO:0000256" key="5">
    <source>
        <dbReference type="ARBA" id="ARBA00023136"/>
    </source>
</evidence>
<evidence type="ECO:0000256" key="4">
    <source>
        <dbReference type="ARBA" id="ARBA00022989"/>
    </source>
</evidence>
<keyword evidence="5 7" id="KW-0472">Membrane</keyword>
<keyword evidence="4 9" id="KW-1133">Transmembrane helix</keyword>
<accession>A0A6A4SI71</accession>
<dbReference type="Proteomes" id="UP000438429">
    <property type="component" value="Unassembled WGS sequence"/>
</dbReference>
<dbReference type="Pfam" id="PF01284">
    <property type="entry name" value="MARVEL"/>
    <property type="match status" value="1"/>
</dbReference>
<evidence type="ECO:0000313" key="12">
    <source>
        <dbReference type="Proteomes" id="UP000438429"/>
    </source>
</evidence>
<dbReference type="InterPro" id="IPR001285">
    <property type="entry name" value="Synaptophysin/porin"/>
</dbReference>
<proteinExistence type="inferred from homology"/>
<dbReference type="PANTHER" id="PTHR10306">
    <property type="entry name" value="SYNAPTOPHYSIN"/>
    <property type="match status" value="1"/>
</dbReference>
<dbReference type="AlphaFoldDB" id="A0A6A4SI71"/>
<evidence type="ECO:0000259" key="10">
    <source>
        <dbReference type="PROSITE" id="PS51225"/>
    </source>
</evidence>
<protein>
    <recommendedName>
        <fullName evidence="10">MARVEL domain-containing protein</fullName>
    </recommendedName>
</protein>
<dbReference type="InterPro" id="IPR008253">
    <property type="entry name" value="Marvel"/>
</dbReference>
<dbReference type="PANTHER" id="PTHR10306:SF16">
    <property type="entry name" value="SYNAPTOPORIN"/>
    <property type="match status" value="1"/>
</dbReference>
<name>A0A6A4SI71_SCOMX</name>
<sequence length="317" mass="35935">MLARPLRLIGQSPPRMREGEIFAICAFATCGGYHGRLQVKVDCADRRQSNHSINIDFGYPFRLQQMHFKATLCEAKRDEVLFLDGDFSSAAQFFVTVGVFAFLYSLLATVVYVFYQNKYLQNNRGPFVDFVVTVIFSIMWLVSSCCWAKSLADLKTATDPTQVLLLISACRAQENTCSATQEPPWSRLNASAVFGFINVVLWVGDIWFVFKETGWYKTGQRYPTRSASGKRSGEMRQRLYSESSFDRPQESLGPQFSRQDSVNRSKGEFGPQIHRQASLNQSHVSFSLPQTYLGKPVTYDRENKVASQGPMIIVNEM</sequence>
<comment type="subcellular location">
    <subcellularLocation>
        <location evidence="1">Membrane</location>
        <topology evidence="1">Multi-pass membrane protein</topology>
    </subcellularLocation>
</comment>
<organism evidence="11 12">
    <name type="scientific">Scophthalmus maximus</name>
    <name type="common">Turbot</name>
    <name type="synonym">Psetta maxima</name>
    <dbReference type="NCBI Taxonomy" id="52904"/>
    <lineage>
        <taxon>Eukaryota</taxon>
        <taxon>Metazoa</taxon>
        <taxon>Chordata</taxon>
        <taxon>Craniata</taxon>
        <taxon>Vertebrata</taxon>
        <taxon>Euteleostomi</taxon>
        <taxon>Actinopterygii</taxon>
        <taxon>Neopterygii</taxon>
        <taxon>Teleostei</taxon>
        <taxon>Neoteleostei</taxon>
        <taxon>Acanthomorphata</taxon>
        <taxon>Carangaria</taxon>
        <taxon>Pleuronectiformes</taxon>
        <taxon>Pleuronectoidei</taxon>
        <taxon>Scophthalmidae</taxon>
        <taxon>Scophthalmus</taxon>
    </lineage>
</organism>